<feature type="transmembrane region" description="Helical" evidence="5">
    <location>
        <begin position="118"/>
        <end position="148"/>
    </location>
</feature>
<dbReference type="Pfam" id="PF04893">
    <property type="entry name" value="Yip1"/>
    <property type="match status" value="1"/>
</dbReference>
<protein>
    <recommendedName>
        <fullName evidence="6">Yip1 domain-containing protein</fullName>
    </recommendedName>
</protein>
<evidence type="ECO:0000256" key="1">
    <source>
        <dbReference type="ARBA" id="ARBA00004141"/>
    </source>
</evidence>
<keyword evidence="2 5" id="KW-0812">Transmembrane</keyword>
<evidence type="ECO:0000313" key="7">
    <source>
        <dbReference type="EMBL" id="VAW19077.1"/>
    </source>
</evidence>
<feature type="transmembrane region" description="Helical" evidence="5">
    <location>
        <begin position="160"/>
        <end position="186"/>
    </location>
</feature>
<evidence type="ECO:0000256" key="3">
    <source>
        <dbReference type="ARBA" id="ARBA00022989"/>
    </source>
</evidence>
<comment type="subcellular location">
    <subcellularLocation>
        <location evidence="1">Membrane</location>
        <topology evidence="1">Multi-pass membrane protein</topology>
    </subcellularLocation>
</comment>
<accession>A0A3B0U051</accession>
<evidence type="ECO:0000259" key="6">
    <source>
        <dbReference type="Pfam" id="PF04893"/>
    </source>
</evidence>
<keyword evidence="4 5" id="KW-0472">Membrane</keyword>
<dbReference type="GO" id="GO:0016020">
    <property type="term" value="C:membrane"/>
    <property type="evidence" value="ECO:0007669"/>
    <property type="project" value="UniProtKB-SubCell"/>
</dbReference>
<evidence type="ECO:0000256" key="4">
    <source>
        <dbReference type="ARBA" id="ARBA00023136"/>
    </source>
</evidence>
<proteinExistence type="predicted"/>
<dbReference type="AlphaFoldDB" id="A0A3B0U051"/>
<feature type="transmembrane region" description="Helical" evidence="5">
    <location>
        <begin position="77"/>
        <end position="98"/>
    </location>
</feature>
<feature type="transmembrane region" description="Helical" evidence="5">
    <location>
        <begin position="41"/>
        <end position="65"/>
    </location>
</feature>
<reference evidence="7" key="1">
    <citation type="submission" date="2018-06" db="EMBL/GenBank/DDBJ databases">
        <authorList>
            <person name="Zhirakovskaya E."/>
        </authorList>
    </citation>
    <scope>NUCLEOTIDE SEQUENCE</scope>
</reference>
<organism evidence="7">
    <name type="scientific">hydrothermal vent metagenome</name>
    <dbReference type="NCBI Taxonomy" id="652676"/>
    <lineage>
        <taxon>unclassified sequences</taxon>
        <taxon>metagenomes</taxon>
        <taxon>ecological metagenomes</taxon>
    </lineage>
</organism>
<sequence>MEKISFPAIYQQIKEVVANPAQFWVKTKSENKSNADLLAGYYLPLVLVASLAVFLGTWIGSSHFYIGFAILKAIRELVILILQYFISVFFVNELITTFDGEKNIVAAKKLVAYSLSPLLLVSIVTGLFPALYIVDILGLYSIYIFWVGAKELLNLPERKLSSYILISCLLSLFVLGFLSILLWKIFMMLY</sequence>
<feature type="domain" description="Yip1" evidence="6">
    <location>
        <begin position="15"/>
        <end position="177"/>
    </location>
</feature>
<evidence type="ECO:0000256" key="5">
    <source>
        <dbReference type="SAM" id="Phobius"/>
    </source>
</evidence>
<dbReference type="EMBL" id="UOEP01000094">
    <property type="protein sequence ID" value="VAW19077.1"/>
    <property type="molecule type" value="Genomic_DNA"/>
</dbReference>
<keyword evidence="3 5" id="KW-1133">Transmembrane helix</keyword>
<gene>
    <name evidence="7" type="ORF">MNBD_BACTEROID01-2424</name>
</gene>
<evidence type="ECO:0000256" key="2">
    <source>
        <dbReference type="ARBA" id="ARBA00022692"/>
    </source>
</evidence>
<dbReference type="InterPro" id="IPR006977">
    <property type="entry name" value="Yip1_dom"/>
</dbReference>
<name>A0A3B0U051_9ZZZZ</name>